<dbReference type="OrthoDB" id="9805159at2"/>
<dbReference type="Gene3D" id="3.90.400.10">
    <property type="entry name" value="Oligo-1,6-glucosidase, Domain 2"/>
    <property type="match status" value="1"/>
</dbReference>
<proteinExistence type="predicted"/>
<reference evidence="2 3" key="1">
    <citation type="submission" date="2019-04" db="EMBL/GenBank/DDBJ databases">
        <title>Natronospirillum operosus gen. nov., sp. nov., a haloalkaliphilic satellite isolated from decaying biomass of laboratory culture of cyanobacterium Geitlerinema sp. and proposal of Natronospirillaceae fam. nov. and Saccharospirillaceae fam. nov.</title>
        <authorList>
            <person name="Kevbrin V."/>
            <person name="Boltyanskaya Y."/>
            <person name="Koziaeva V."/>
            <person name="Grouzdev D.S."/>
            <person name="Park M."/>
            <person name="Cho J."/>
        </authorList>
    </citation>
    <scope>NUCLEOTIDE SEQUENCE [LARGE SCALE GENOMIC DNA]</scope>
    <source>
        <strain evidence="2 3">G-116</strain>
    </source>
</reference>
<organism evidence="2 3">
    <name type="scientific">Natronospirillum operosum</name>
    <dbReference type="NCBI Taxonomy" id="2759953"/>
    <lineage>
        <taxon>Bacteria</taxon>
        <taxon>Pseudomonadati</taxon>
        <taxon>Pseudomonadota</taxon>
        <taxon>Gammaproteobacteria</taxon>
        <taxon>Oceanospirillales</taxon>
        <taxon>Natronospirillaceae</taxon>
        <taxon>Natronospirillum</taxon>
    </lineage>
</organism>
<dbReference type="GO" id="GO:0005975">
    <property type="term" value="P:carbohydrate metabolic process"/>
    <property type="evidence" value="ECO:0007669"/>
    <property type="project" value="InterPro"/>
</dbReference>
<dbReference type="SMART" id="SM00642">
    <property type="entry name" value="Aamy"/>
    <property type="match status" value="1"/>
</dbReference>
<accession>A0A4Z0W4E7</accession>
<name>A0A4Z0W4E7_9GAMM</name>
<feature type="domain" description="Glycosyl hydrolase family 13 catalytic" evidence="1">
    <location>
        <begin position="65"/>
        <end position="484"/>
    </location>
</feature>
<sequence length="563" mass="65322">MTVQLEQQSTLRELWQRIFHDTTDAAQDRLLQLLDDRRQALLADPPSQAGDTADPEWYRDAVIYCLYVDAYAGDFDGLTGRLDYLEKLGVNTLWLLPILDSPMRDQGFDISDFRAIRPDLGGNEAFVRFVDQAHARGIRILFDMAVNHSSDEHPWFREARQNPDSPYRDYYIWSDQPDRYLDARLLFKGMVDSNWEYNDATGDYYFHRFYAFQPDLNYRNPDLLIEMIDNMLFWKARGVDGLRMDAIPFIWKEEGTDCEDLPTTHTILKLIRAALDYCQPGTLLIAEANMEPREVVSYFGDADECQTAYHFPLMPQFFMALAEADYRHIRDALAPEVTPVIPESCCWMSFLRCHDELTLEFVTPDVRERMNRYYLHHPQYSFREGEGIAGRLFYLLREAPDKMLLMHSMLCATEGSPILYYGDEVGMGNDQAFFEQTSRQTGFRDARFLNRGPMDWSKVERALEHTESVEHQLFEGVRAIVRARREFAACFHGPGRFMDLHDPALFGLARQAGQTHLEIYHNLSDQPRHVELPTAMRDVMTGQDTGRQVTLAGHAYCWLTPAD</sequence>
<dbReference type="SUPFAM" id="SSF51445">
    <property type="entry name" value="(Trans)glycosidases"/>
    <property type="match status" value="1"/>
</dbReference>
<comment type="caution">
    <text evidence="2">The sequence shown here is derived from an EMBL/GenBank/DDBJ whole genome shotgun (WGS) entry which is preliminary data.</text>
</comment>
<protein>
    <submittedName>
        <fullName evidence="2">Alpha-amylase</fullName>
    </submittedName>
</protein>
<dbReference type="InterPro" id="IPR045857">
    <property type="entry name" value="O16G_dom_2"/>
</dbReference>
<dbReference type="Pfam" id="PF00128">
    <property type="entry name" value="Alpha-amylase"/>
    <property type="match status" value="1"/>
</dbReference>
<evidence type="ECO:0000259" key="1">
    <source>
        <dbReference type="SMART" id="SM00642"/>
    </source>
</evidence>
<keyword evidence="3" id="KW-1185">Reference proteome</keyword>
<evidence type="ECO:0000313" key="2">
    <source>
        <dbReference type="EMBL" id="TGG91572.1"/>
    </source>
</evidence>
<dbReference type="InterPro" id="IPR017853">
    <property type="entry name" value="GH"/>
</dbReference>
<dbReference type="RefSeq" id="WP_135484356.1">
    <property type="nucleotide sequence ID" value="NZ_SRMF01000008.1"/>
</dbReference>
<dbReference type="Proteomes" id="UP000297475">
    <property type="component" value="Unassembled WGS sequence"/>
</dbReference>
<dbReference type="PANTHER" id="PTHR10357">
    <property type="entry name" value="ALPHA-AMYLASE FAMILY MEMBER"/>
    <property type="match status" value="1"/>
</dbReference>
<dbReference type="EMBL" id="SRMF01000008">
    <property type="protein sequence ID" value="TGG91572.1"/>
    <property type="molecule type" value="Genomic_DNA"/>
</dbReference>
<dbReference type="Gene3D" id="3.20.20.80">
    <property type="entry name" value="Glycosidases"/>
    <property type="match status" value="3"/>
</dbReference>
<dbReference type="AlphaFoldDB" id="A0A4Z0W4E7"/>
<gene>
    <name evidence="2" type="ORF">E4656_16215</name>
</gene>
<dbReference type="InterPro" id="IPR006047">
    <property type="entry name" value="GH13_cat_dom"/>
</dbReference>
<evidence type="ECO:0000313" key="3">
    <source>
        <dbReference type="Proteomes" id="UP000297475"/>
    </source>
</evidence>
<dbReference type="PANTHER" id="PTHR10357:SF219">
    <property type="entry name" value="MALTOSE ALPHA-D-GLUCOSYLTRANSFERASE"/>
    <property type="match status" value="1"/>
</dbReference>